<dbReference type="Pfam" id="PF10722">
    <property type="entry name" value="YbjN"/>
    <property type="match status" value="1"/>
</dbReference>
<proteinExistence type="predicted"/>
<dbReference type="InterPro" id="IPR019660">
    <property type="entry name" value="Put_sensory_transdc_reg_YbjN"/>
</dbReference>
<accession>A0ABW1XDR7</accession>
<dbReference type="Proteomes" id="UP001596305">
    <property type="component" value="Unassembled WGS sequence"/>
</dbReference>
<protein>
    <submittedName>
        <fullName evidence="1">YbjN domain-containing protein</fullName>
    </submittedName>
</protein>
<sequence length="166" mass="18549">MSYFTKPGDTTQTPNAPLSRDRVEAFLAGKGWNYGVDDDGDLGGGWDGNVFYFFVMGSKDEILQVRGRWNRTLPVADEARVTSVANEFNQSRIWPKVYTRVEGEHVAVYTEVSTDLEHGAADDQLGQLVECGLYSGLQFFEQLDERFPDPDADADDANVFVEDLPL</sequence>
<name>A0ABW1XDR7_9CELL</name>
<dbReference type="RefSeq" id="WP_204808572.1">
    <property type="nucleotide sequence ID" value="NZ_BAAAIY010000001.1"/>
</dbReference>
<comment type="caution">
    <text evidence="1">The sequence shown here is derived from an EMBL/GenBank/DDBJ whole genome shotgun (WGS) entry which is preliminary data.</text>
</comment>
<evidence type="ECO:0000313" key="1">
    <source>
        <dbReference type="EMBL" id="MFC6425903.1"/>
    </source>
</evidence>
<evidence type="ECO:0000313" key="2">
    <source>
        <dbReference type="Proteomes" id="UP001596305"/>
    </source>
</evidence>
<keyword evidence="2" id="KW-1185">Reference proteome</keyword>
<gene>
    <name evidence="1" type="ORF">ACFP71_13770</name>
</gene>
<reference evidence="2" key="1">
    <citation type="journal article" date="2019" name="Int. J. Syst. Evol. Microbiol.">
        <title>The Global Catalogue of Microorganisms (GCM) 10K type strain sequencing project: providing services to taxonomists for standard genome sequencing and annotation.</title>
        <authorList>
            <consortium name="The Broad Institute Genomics Platform"/>
            <consortium name="The Broad Institute Genome Sequencing Center for Infectious Disease"/>
            <person name="Wu L."/>
            <person name="Ma J."/>
        </authorList>
    </citation>
    <scope>NUCLEOTIDE SEQUENCE [LARGE SCALE GENOMIC DNA]</scope>
    <source>
        <strain evidence="2">CCUG 47105</strain>
    </source>
</reference>
<organism evidence="1 2">
    <name type="scientific">Oerskovia paurometabola</name>
    <dbReference type="NCBI Taxonomy" id="162170"/>
    <lineage>
        <taxon>Bacteria</taxon>
        <taxon>Bacillati</taxon>
        <taxon>Actinomycetota</taxon>
        <taxon>Actinomycetes</taxon>
        <taxon>Micrococcales</taxon>
        <taxon>Cellulomonadaceae</taxon>
        <taxon>Oerskovia</taxon>
    </lineage>
</organism>
<dbReference type="EMBL" id="JBHSTM010000008">
    <property type="protein sequence ID" value="MFC6425903.1"/>
    <property type="molecule type" value="Genomic_DNA"/>
</dbReference>